<gene>
    <name evidence="1" type="ORF">HPB47_007819</name>
</gene>
<sequence>MAVVDARYRFLLVDIVRPRSESDDGNLSRTEIGLSLEKGTLGFPPSKSPPGTSKDMPFVIAGDEALPLKTYLLKPYPKVNINKDQHDEGRGGALKKRVFN</sequence>
<protein>
    <submittedName>
        <fullName evidence="1">Uncharacterized protein</fullName>
    </submittedName>
</protein>
<dbReference type="Proteomes" id="UP000805193">
    <property type="component" value="Unassembled WGS sequence"/>
</dbReference>
<comment type="caution">
    <text evidence="1">The sequence shown here is derived from an EMBL/GenBank/DDBJ whole genome shotgun (WGS) entry which is preliminary data.</text>
</comment>
<evidence type="ECO:0000313" key="1">
    <source>
        <dbReference type="EMBL" id="KAG0415014.1"/>
    </source>
</evidence>
<evidence type="ECO:0000313" key="2">
    <source>
        <dbReference type="Proteomes" id="UP000805193"/>
    </source>
</evidence>
<name>A0AC60P6E9_IXOPE</name>
<accession>A0AC60P6E9</accession>
<proteinExistence type="predicted"/>
<dbReference type="EMBL" id="JABSTQ010011121">
    <property type="protein sequence ID" value="KAG0415014.1"/>
    <property type="molecule type" value="Genomic_DNA"/>
</dbReference>
<reference evidence="1 2" key="1">
    <citation type="journal article" date="2020" name="Cell">
        <title>Large-Scale Comparative Analyses of Tick Genomes Elucidate Their Genetic Diversity and Vector Capacities.</title>
        <authorList>
            <consortium name="Tick Genome and Microbiome Consortium (TIGMIC)"/>
            <person name="Jia N."/>
            <person name="Wang J."/>
            <person name="Shi W."/>
            <person name="Du L."/>
            <person name="Sun Y."/>
            <person name="Zhan W."/>
            <person name="Jiang J.F."/>
            <person name="Wang Q."/>
            <person name="Zhang B."/>
            <person name="Ji P."/>
            <person name="Bell-Sakyi L."/>
            <person name="Cui X.M."/>
            <person name="Yuan T.T."/>
            <person name="Jiang B.G."/>
            <person name="Yang W.F."/>
            <person name="Lam T.T."/>
            <person name="Chang Q.C."/>
            <person name="Ding S.J."/>
            <person name="Wang X.J."/>
            <person name="Zhu J.G."/>
            <person name="Ruan X.D."/>
            <person name="Zhao L."/>
            <person name="Wei J.T."/>
            <person name="Ye R.Z."/>
            <person name="Que T.C."/>
            <person name="Du C.H."/>
            <person name="Zhou Y.H."/>
            <person name="Cheng J.X."/>
            <person name="Dai P.F."/>
            <person name="Guo W.B."/>
            <person name="Han X.H."/>
            <person name="Huang E.J."/>
            <person name="Li L.F."/>
            <person name="Wei W."/>
            <person name="Gao Y.C."/>
            <person name="Liu J.Z."/>
            <person name="Shao H.Z."/>
            <person name="Wang X."/>
            <person name="Wang C.C."/>
            <person name="Yang T.C."/>
            <person name="Huo Q.B."/>
            <person name="Li W."/>
            <person name="Chen H.Y."/>
            <person name="Chen S.E."/>
            <person name="Zhou L.G."/>
            <person name="Ni X.B."/>
            <person name="Tian J.H."/>
            <person name="Sheng Y."/>
            <person name="Liu T."/>
            <person name="Pan Y.S."/>
            <person name="Xia L.Y."/>
            <person name="Li J."/>
            <person name="Zhao F."/>
            <person name="Cao W.C."/>
        </authorList>
    </citation>
    <scope>NUCLEOTIDE SEQUENCE [LARGE SCALE GENOMIC DNA]</scope>
    <source>
        <strain evidence="1">Iper-2018</strain>
    </source>
</reference>
<organism evidence="1 2">
    <name type="scientific">Ixodes persulcatus</name>
    <name type="common">Taiga tick</name>
    <dbReference type="NCBI Taxonomy" id="34615"/>
    <lineage>
        <taxon>Eukaryota</taxon>
        <taxon>Metazoa</taxon>
        <taxon>Ecdysozoa</taxon>
        <taxon>Arthropoda</taxon>
        <taxon>Chelicerata</taxon>
        <taxon>Arachnida</taxon>
        <taxon>Acari</taxon>
        <taxon>Parasitiformes</taxon>
        <taxon>Ixodida</taxon>
        <taxon>Ixodoidea</taxon>
        <taxon>Ixodidae</taxon>
        <taxon>Ixodinae</taxon>
        <taxon>Ixodes</taxon>
    </lineage>
</organism>
<keyword evidence="2" id="KW-1185">Reference proteome</keyword>